<keyword evidence="4" id="KW-1185">Reference proteome</keyword>
<name>A0A398DCT1_9BACT</name>
<evidence type="ECO:0008006" key="6">
    <source>
        <dbReference type="Google" id="ProtNLM"/>
    </source>
</evidence>
<gene>
    <name evidence="3" type="ORF">SMC2_05030</name>
    <name evidence="2" type="ORF">SMC3_04250</name>
</gene>
<reference evidence="4 5" key="1">
    <citation type="submission" date="2018-09" db="EMBL/GenBank/DDBJ databases">
        <title>Discovery and Ecogenomic Context for Candidatus Cryosericales, a Global Caldiserica Order Active in Thawing Permafrost.</title>
        <authorList>
            <person name="Martinez M.A."/>
            <person name="Woodcroft B.J."/>
            <person name="Ignacio Espinoza J.C."/>
            <person name="Zayed A."/>
            <person name="Singleton C.M."/>
            <person name="Boyd J."/>
            <person name="Li Y.-F."/>
            <person name="Purvine S."/>
            <person name="Maughan H."/>
            <person name="Hodgkins S.B."/>
            <person name="Anderson D."/>
            <person name="Sederholm M."/>
            <person name="Temperton B."/>
            <person name="Saleska S.R."/>
            <person name="Tyson G.W."/>
            <person name="Rich V.I."/>
        </authorList>
    </citation>
    <scope>NUCLEOTIDE SEQUENCE [LARGE SCALE GENOMIC DNA]</scope>
    <source>
        <strain evidence="3 4">SMC2</strain>
        <strain evidence="2 5">SMC3</strain>
    </source>
</reference>
<evidence type="ECO:0000313" key="5">
    <source>
        <dbReference type="Proteomes" id="UP000266042"/>
    </source>
</evidence>
<dbReference type="InterPro" id="IPR011990">
    <property type="entry name" value="TPR-like_helical_dom_sf"/>
</dbReference>
<evidence type="ECO:0000313" key="2">
    <source>
        <dbReference type="EMBL" id="RIE13406.1"/>
    </source>
</evidence>
<feature type="transmembrane region" description="Helical" evidence="1">
    <location>
        <begin position="39"/>
        <end position="57"/>
    </location>
</feature>
<evidence type="ECO:0000313" key="4">
    <source>
        <dbReference type="Proteomes" id="UP000265724"/>
    </source>
</evidence>
<dbReference type="EMBL" id="QXIX01000038">
    <property type="protein sequence ID" value="RIE13566.1"/>
    <property type="molecule type" value="Genomic_DNA"/>
</dbReference>
<dbReference type="Gene3D" id="1.25.40.10">
    <property type="entry name" value="Tetratricopeptide repeat domain"/>
    <property type="match status" value="1"/>
</dbReference>
<evidence type="ECO:0000256" key="1">
    <source>
        <dbReference type="SAM" id="Phobius"/>
    </source>
</evidence>
<keyword evidence="1" id="KW-0812">Transmembrane</keyword>
<dbReference type="Proteomes" id="UP000265724">
    <property type="component" value="Unassembled WGS sequence"/>
</dbReference>
<protein>
    <recommendedName>
        <fullName evidence="6">Tetratricopeptide repeat protein</fullName>
    </recommendedName>
</protein>
<feature type="transmembrane region" description="Helical" evidence="1">
    <location>
        <begin position="12"/>
        <end position="33"/>
    </location>
</feature>
<dbReference type="Proteomes" id="UP000266042">
    <property type="component" value="Unassembled WGS sequence"/>
</dbReference>
<proteinExistence type="predicted"/>
<evidence type="ECO:0000313" key="3">
    <source>
        <dbReference type="EMBL" id="RIE13566.1"/>
    </source>
</evidence>
<keyword evidence="1" id="KW-0472">Membrane</keyword>
<dbReference type="EMBL" id="QXIW01000023">
    <property type="protein sequence ID" value="RIE13406.1"/>
    <property type="molecule type" value="Genomic_DNA"/>
</dbReference>
<comment type="caution">
    <text evidence="2">The sequence shown here is derived from an EMBL/GenBank/DDBJ whole genome shotgun (WGS) entry which is preliminary data.</text>
</comment>
<sequence length="271" mass="29573">MNIKQTTIEPVALVMGLVLGSAMLVSVTAAFLLGYVFGLGGATLTLVGALLTGLSIWSSVRIRVSPEGGFEASFESFKQEVREDVTSLRSDTKGVVHELTEFKGEIRASILEAISPEVLDDLRRSEKVDQLIERGELEKALELDPGNTIAIEQLIENLVDKGQFQQASELYPELKKSNESGIGYSVYPHLALAFDRNGNVAQAQAILTELEEGIRTDIATGYGYLSRSQQIGWVLHDIQRIAKKVKDPSVAARIRELEASLKDTIDALTKG</sequence>
<keyword evidence="1" id="KW-1133">Transmembrane helix</keyword>
<accession>A0A398DCT1</accession>
<dbReference type="AlphaFoldDB" id="A0A398DCT1"/>
<dbReference type="RefSeq" id="WP_119089865.1">
    <property type="nucleotide sequence ID" value="NZ_QXIW01000023.1"/>
</dbReference>
<organism evidence="2 5">
    <name type="scientific">Candidatus Cryosericum hinesii</name>
    <dbReference type="NCBI Taxonomy" id="2290915"/>
    <lineage>
        <taxon>Bacteria</taxon>
        <taxon>Pseudomonadati</taxon>
        <taxon>Caldisericota/Cryosericota group</taxon>
        <taxon>Candidatus Cryosericota</taxon>
        <taxon>Candidatus Cryosericia</taxon>
        <taxon>Candidatus Cryosericales</taxon>
        <taxon>Candidatus Cryosericaceae</taxon>
        <taxon>Candidatus Cryosericum</taxon>
    </lineage>
</organism>